<evidence type="ECO:0000313" key="2">
    <source>
        <dbReference type="Proteomes" id="UP000325081"/>
    </source>
</evidence>
<dbReference type="Pfam" id="PF08284">
    <property type="entry name" value="RVP_2"/>
    <property type="match status" value="1"/>
</dbReference>
<dbReference type="PANTHER" id="PTHR15503:SF22">
    <property type="entry name" value="TRANSPOSON TY3-I GAG POLYPROTEIN"/>
    <property type="match status" value="1"/>
</dbReference>
<dbReference type="SUPFAM" id="SSF50630">
    <property type="entry name" value="Acid proteases"/>
    <property type="match status" value="1"/>
</dbReference>
<dbReference type="InterPro" id="IPR021109">
    <property type="entry name" value="Peptidase_aspartic_dom_sf"/>
</dbReference>
<comment type="caution">
    <text evidence="1">The sequence shown here is derived from an EMBL/GenBank/DDBJ whole genome shotgun (WGS) entry which is preliminary data.</text>
</comment>
<accession>A0A5A7QP59</accession>
<dbReference type="InterPro" id="IPR001969">
    <property type="entry name" value="Aspartic_peptidase_AS"/>
</dbReference>
<proteinExistence type="predicted"/>
<keyword evidence="1" id="KW-0645">Protease</keyword>
<dbReference type="GO" id="GO:0006508">
    <property type="term" value="P:proteolysis"/>
    <property type="evidence" value="ECO:0007669"/>
    <property type="project" value="UniProtKB-KW"/>
</dbReference>
<reference evidence="2" key="1">
    <citation type="journal article" date="2019" name="Curr. Biol.">
        <title>Genome Sequence of Striga asiatica Provides Insight into the Evolution of Plant Parasitism.</title>
        <authorList>
            <person name="Yoshida S."/>
            <person name="Kim S."/>
            <person name="Wafula E.K."/>
            <person name="Tanskanen J."/>
            <person name="Kim Y.M."/>
            <person name="Honaas L."/>
            <person name="Yang Z."/>
            <person name="Spallek T."/>
            <person name="Conn C.E."/>
            <person name="Ichihashi Y."/>
            <person name="Cheong K."/>
            <person name="Cui S."/>
            <person name="Der J.P."/>
            <person name="Gundlach H."/>
            <person name="Jiao Y."/>
            <person name="Hori C."/>
            <person name="Ishida J.K."/>
            <person name="Kasahara H."/>
            <person name="Kiba T."/>
            <person name="Kim M.S."/>
            <person name="Koo N."/>
            <person name="Laohavisit A."/>
            <person name="Lee Y.H."/>
            <person name="Lumba S."/>
            <person name="McCourt P."/>
            <person name="Mortimer J.C."/>
            <person name="Mutuku J.M."/>
            <person name="Nomura T."/>
            <person name="Sasaki-Sekimoto Y."/>
            <person name="Seto Y."/>
            <person name="Wang Y."/>
            <person name="Wakatake T."/>
            <person name="Sakakibara H."/>
            <person name="Demura T."/>
            <person name="Yamaguchi S."/>
            <person name="Yoneyama K."/>
            <person name="Manabe R.I."/>
            <person name="Nelson D.C."/>
            <person name="Schulman A.H."/>
            <person name="Timko M.P."/>
            <person name="dePamphilis C.W."/>
            <person name="Choi D."/>
            <person name="Shirasu K."/>
        </authorList>
    </citation>
    <scope>NUCLEOTIDE SEQUENCE [LARGE SCALE GENOMIC DNA]</scope>
    <source>
        <strain evidence="2">cv. UVA1</strain>
    </source>
</reference>
<protein>
    <submittedName>
        <fullName evidence="1">Eukaryotic aspartyl protease family protein</fullName>
    </submittedName>
</protein>
<dbReference type="Gene3D" id="2.40.70.10">
    <property type="entry name" value="Acid Proteases"/>
    <property type="match status" value="1"/>
</dbReference>
<dbReference type="EMBL" id="BKCP01007738">
    <property type="protein sequence ID" value="GER47185.1"/>
    <property type="molecule type" value="Genomic_DNA"/>
</dbReference>
<keyword evidence="1" id="KW-0378">Hydrolase</keyword>
<dbReference type="GO" id="GO:0004190">
    <property type="term" value="F:aspartic-type endopeptidase activity"/>
    <property type="evidence" value="ECO:0007669"/>
    <property type="project" value="InterPro"/>
</dbReference>
<sequence>MPGHRCKQQLYTMEGDEEEPEEVETRHYVKEDLEISVNAMSGVHGPRTIKLPASVLGRSIEVLIDTGSSHNFISAILSDALKLPATKVEPFDVRVANRERLRCREYYRDVPINLQGETIKADLYSLPLVGPGIVLGVQWLEGLGEVKTKL</sequence>
<gene>
    <name evidence="1" type="ORF">STAS_24267</name>
</gene>
<dbReference type="OrthoDB" id="1934862at2759"/>
<evidence type="ECO:0000313" key="1">
    <source>
        <dbReference type="EMBL" id="GER47185.1"/>
    </source>
</evidence>
<dbReference type="InterPro" id="IPR032567">
    <property type="entry name" value="RTL1-rel"/>
</dbReference>
<name>A0A5A7QP59_STRAF</name>
<dbReference type="Proteomes" id="UP000325081">
    <property type="component" value="Unassembled WGS sequence"/>
</dbReference>
<dbReference type="CDD" id="cd00303">
    <property type="entry name" value="retropepsin_like"/>
    <property type="match status" value="1"/>
</dbReference>
<dbReference type="AlphaFoldDB" id="A0A5A7QP59"/>
<keyword evidence="2" id="KW-1185">Reference proteome</keyword>
<dbReference type="PROSITE" id="PS00141">
    <property type="entry name" value="ASP_PROTEASE"/>
    <property type="match status" value="1"/>
</dbReference>
<dbReference type="PANTHER" id="PTHR15503">
    <property type="entry name" value="LDOC1 RELATED"/>
    <property type="match status" value="1"/>
</dbReference>
<organism evidence="1 2">
    <name type="scientific">Striga asiatica</name>
    <name type="common">Asiatic witchweed</name>
    <name type="synonym">Buchnera asiatica</name>
    <dbReference type="NCBI Taxonomy" id="4170"/>
    <lineage>
        <taxon>Eukaryota</taxon>
        <taxon>Viridiplantae</taxon>
        <taxon>Streptophyta</taxon>
        <taxon>Embryophyta</taxon>
        <taxon>Tracheophyta</taxon>
        <taxon>Spermatophyta</taxon>
        <taxon>Magnoliopsida</taxon>
        <taxon>eudicotyledons</taxon>
        <taxon>Gunneridae</taxon>
        <taxon>Pentapetalae</taxon>
        <taxon>asterids</taxon>
        <taxon>lamiids</taxon>
        <taxon>Lamiales</taxon>
        <taxon>Orobanchaceae</taxon>
        <taxon>Buchnereae</taxon>
        <taxon>Striga</taxon>
    </lineage>
</organism>